<dbReference type="Gene3D" id="3.40.33.10">
    <property type="entry name" value="CAP"/>
    <property type="match status" value="1"/>
</dbReference>
<dbReference type="PANTHER" id="PTHR10334">
    <property type="entry name" value="CYSTEINE-RICH SECRETORY PROTEIN-RELATED"/>
    <property type="match status" value="1"/>
</dbReference>
<dbReference type="InterPro" id="IPR001283">
    <property type="entry name" value="CRISP-related"/>
</dbReference>
<dbReference type="SMR" id="A0A0R1E757"/>
<reference evidence="5 6" key="1">
    <citation type="journal article" date="2007" name="Nature">
        <title>Evolution of genes and genomes on the Drosophila phylogeny.</title>
        <authorList>
            <consortium name="Drosophila 12 Genomes Consortium"/>
            <person name="Clark A.G."/>
            <person name="Eisen M.B."/>
            <person name="Smith D.R."/>
            <person name="Bergman C.M."/>
            <person name="Oliver B."/>
            <person name="Markow T.A."/>
            <person name="Kaufman T.C."/>
            <person name="Kellis M."/>
            <person name="Gelbart W."/>
            <person name="Iyer V.N."/>
            <person name="Pollard D.A."/>
            <person name="Sackton T.B."/>
            <person name="Larracuente A.M."/>
            <person name="Singh N.D."/>
            <person name="Abad J.P."/>
            <person name="Abt D.N."/>
            <person name="Adryan B."/>
            <person name="Aguade M."/>
            <person name="Akashi H."/>
            <person name="Anderson W.W."/>
            <person name="Aquadro C.F."/>
            <person name="Ardell D.H."/>
            <person name="Arguello R."/>
            <person name="Artieri C.G."/>
            <person name="Barbash D.A."/>
            <person name="Barker D."/>
            <person name="Barsanti P."/>
            <person name="Batterham P."/>
            <person name="Batzoglou S."/>
            <person name="Begun D."/>
            <person name="Bhutkar A."/>
            <person name="Blanco E."/>
            <person name="Bosak S.A."/>
            <person name="Bradley R.K."/>
            <person name="Brand A.D."/>
            <person name="Brent M.R."/>
            <person name="Brooks A.N."/>
            <person name="Brown R.H."/>
            <person name="Butlin R.K."/>
            <person name="Caggese C."/>
            <person name="Calvi B.R."/>
            <person name="Bernardo de Carvalho A."/>
            <person name="Caspi A."/>
            <person name="Castrezana S."/>
            <person name="Celniker S.E."/>
            <person name="Chang J.L."/>
            <person name="Chapple C."/>
            <person name="Chatterji S."/>
            <person name="Chinwalla A."/>
            <person name="Civetta A."/>
            <person name="Clifton S.W."/>
            <person name="Comeron J.M."/>
            <person name="Costello J.C."/>
            <person name="Coyne J.A."/>
            <person name="Daub J."/>
            <person name="David R.G."/>
            <person name="Delcher A.L."/>
            <person name="Delehaunty K."/>
            <person name="Do C.B."/>
            <person name="Ebling H."/>
            <person name="Edwards K."/>
            <person name="Eickbush T."/>
            <person name="Evans J.D."/>
            <person name="Filipski A."/>
            <person name="Findeiss S."/>
            <person name="Freyhult E."/>
            <person name="Fulton L."/>
            <person name="Fulton R."/>
            <person name="Garcia A.C."/>
            <person name="Gardiner A."/>
            <person name="Garfield D.A."/>
            <person name="Garvin B.E."/>
            <person name="Gibson G."/>
            <person name="Gilbert D."/>
            <person name="Gnerre S."/>
            <person name="Godfrey J."/>
            <person name="Good R."/>
            <person name="Gotea V."/>
            <person name="Gravely B."/>
            <person name="Greenberg A.J."/>
            <person name="Griffiths-Jones S."/>
            <person name="Gross S."/>
            <person name="Guigo R."/>
            <person name="Gustafson E.A."/>
            <person name="Haerty W."/>
            <person name="Hahn M.W."/>
            <person name="Halligan D.L."/>
            <person name="Halpern A.L."/>
            <person name="Halter G.M."/>
            <person name="Han M.V."/>
            <person name="Heger A."/>
            <person name="Hillier L."/>
            <person name="Hinrichs A.S."/>
            <person name="Holmes I."/>
            <person name="Hoskins R.A."/>
            <person name="Hubisz M.J."/>
            <person name="Hultmark D."/>
            <person name="Huntley M.A."/>
            <person name="Jaffe D.B."/>
            <person name="Jagadeeshan S."/>
            <person name="Jeck W.R."/>
            <person name="Johnson J."/>
            <person name="Jones C.D."/>
            <person name="Jordan W.C."/>
            <person name="Karpen G.H."/>
            <person name="Kataoka E."/>
            <person name="Keightley P.D."/>
            <person name="Kheradpour P."/>
            <person name="Kirkness E.F."/>
            <person name="Koerich L.B."/>
            <person name="Kristiansen K."/>
            <person name="Kudrna D."/>
            <person name="Kulathinal R.J."/>
            <person name="Kumar S."/>
            <person name="Kwok R."/>
            <person name="Lander E."/>
            <person name="Langley C.H."/>
            <person name="Lapoint R."/>
            <person name="Lazzaro B.P."/>
            <person name="Lee S.J."/>
            <person name="Levesque L."/>
            <person name="Li R."/>
            <person name="Lin C.F."/>
            <person name="Lin M.F."/>
            <person name="Lindblad-Toh K."/>
            <person name="Llopart A."/>
            <person name="Long M."/>
            <person name="Low L."/>
            <person name="Lozovsky E."/>
            <person name="Lu J."/>
            <person name="Luo M."/>
            <person name="Machado C.A."/>
            <person name="Makalowski W."/>
            <person name="Marzo M."/>
            <person name="Matsuda M."/>
            <person name="Matzkin L."/>
            <person name="McAllister B."/>
            <person name="McBride C.S."/>
            <person name="McKernan B."/>
            <person name="McKernan K."/>
            <person name="Mendez-Lago M."/>
            <person name="Minx P."/>
            <person name="Mollenhauer M.U."/>
            <person name="Montooth K."/>
            <person name="Mount S.M."/>
            <person name="Mu X."/>
            <person name="Myers E."/>
            <person name="Negre B."/>
            <person name="Newfeld S."/>
            <person name="Nielsen R."/>
            <person name="Noor M.A."/>
            <person name="O'Grady P."/>
            <person name="Pachter L."/>
            <person name="Papaceit M."/>
            <person name="Parisi M.J."/>
            <person name="Parisi M."/>
            <person name="Parts L."/>
            <person name="Pedersen J.S."/>
            <person name="Pesole G."/>
            <person name="Phillippy A.M."/>
            <person name="Ponting C.P."/>
            <person name="Pop M."/>
            <person name="Porcelli D."/>
            <person name="Powell J.R."/>
            <person name="Prohaska S."/>
            <person name="Pruitt K."/>
            <person name="Puig M."/>
            <person name="Quesneville H."/>
            <person name="Ram K.R."/>
            <person name="Rand D."/>
            <person name="Rasmussen M.D."/>
            <person name="Reed L.K."/>
            <person name="Reenan R."/>
            <person name="Reily A."/>
            <person name="Remington K.A."/>
            <person name="Rieger T.T."/>
            <person name="Ritchie M.G."/>
            <person name="Robin C."/>
            <person name="Rogers Y.H."/>
            <person name="Rohde C."/>
            <person name="Rozas J."/>
            <person name="Rubenfield M.J."/>
            <person name="Ruiz A."/>
            <person name="Russo S."/>
            <person name="Salzberg S.L."/>
            <person name="Sanchez-Gracia A."/>
            <person name="Saranga D.J."/>
            <person name="Sato H."/>
            <person name="Schaeffer S.W."/>
            <person name="Schatz M.C."/>
            <person name="Schlenke T."/>
            <person name="Schwartz R."/>
            <person name="Segarra C."/>
            <person name="Singh R.S."/>
            <person name="Sirot L."/>
            <person name="Sirota M."/>
            <person name="Sisneros N.B."/>
            <person name="Smith C.D."/>
            <person name="Smith T.F."/>
            <person name="Spieth J."/>
            <person name="Stage D.E."/>
            <person name="Stark A."/>
            <person name="Stephan W."/>
            <person name="Strausberg R.L."/>
            <person name="Strempel S."/>
            <person name="Sturgill D."/>
            <person name="Sutton G."/>
            <person name="Sutton G.G."/>
            <person name="Tao W."/>
            <person name="Teichmann S."/>
            <person name="Tobari Y.N."/>
            <person name="Tomimura Y."/>
            <person name="Tsolas J.M."/>
            <person name="Valente V.L."/>
            <person name="Venter E."/>
            <person name="Venter J.C."/>
            <person name="Vicario S."/>
            <person name="Vieira F.G."/>
            <person name="Vilella A.J."/>
            <person name="Villasante A."/>
            <person name="Walenz B."/>
            <person name="Wang J."/>
            <person name="Wasserman M."/>
            <person name="Watts T."/>
            <person name="Wilson D."/>
            <person name="Wilson R.K."/>
            <person name="Wing R.A."/>
            <person name="Wolfner M.F."/>
            <person name="Wong A."/>
            <person name="Wong G.K."/>
            <person name="Wu C.I."/>
            <person name="Wu G."/>
            <person name="Yamamoto D."/>
            <person name="Yang H.P."/>
            <person name="Yang S.P."/>
            <person name="Yorke J.A."/>
            <person name="Yoshida K."/>
            <person name="Zdobnov E."/>
            <person name="Zhang P."/>
            <person name="Zhang Y."/>
            <person name="Zimin A.V."/>
            <person name="Baldwin J."/>
            <person name="Abdouelleil A."/>
            <person name="Abdulkadir J."/>
            <person name="Abebe A."/>
            <person name="Abera B."/>
            <person name="Abreu J."/>
            <person name="Acer S.C."/>
            <person name="Aftuck L."/>
            <person name="Alexander A."/>
            <person name="An P."/>
            <person name="Anderson E."/>
            <person name="Anderson S."/>
            <person name="Arachi H."/>
            <person name="Azer M."/>
            <person name="Bachantsang P."/>
            <person name="Barry A."/>
            <person name="Bayul T."/>
            <person name="Berlin A."/>
            <person name="Bessette D."/>
            <person name="Bloom T."/>
            <person name="Blye J."/>
            <person name="Boguslavskiy L."/>
            <person name="Bonnet C."/>
            <person name="Boukhgalter B."/>
            <person name="Bourzgui I."/>
            <person name="Brown A."/>
            <person name="Cahill P."/>
            <person name="Channer S."/>
            <person name="Cheshatsang Y."/>
            <person name="Chuda L."/>
            <person name="Citroen M."/>
            <person name="Collymore A."/>
            <person name="Cooke P."/>
            <person name="Costello M."/>
            <person name="D'Aco K."/>
            <person name="Daza R."/>
            <person name="De Haan G."/>
            <person name="DeGray S."/>
            <person name="DeMaso C."/>
            <person name="Dhargay N."/>
            <person name="Dooley K."/>
            <person name="Dooley E."/>
            <person name="Doricent M."/>
            <person name="Dorje P."/>
            <person name="Dorjee K."/>
            <person name="Dupes A."/>
            <person name="Elong R."/>
            <person name="Falk J."/>
            <person name="Farina A."/>
            <person name="Faro S."/>
            <person name="Ferguson D."/>
            <person name="Fisher S."/>
            <person name="Foley C.D."/>
            <person name="Franke A."/>
            <person name="Friedrich D."/>
            <person name="Gadbois L."/>
            <person name="Gearin G."/>
            <person name="Gearin C.R."/>
            <person name="Giannoukos G."/>
            <person name="Goode T."/>
            <person name="Graham J."/>
            <person name="Grandbois E."/>
            <person name="Grewal S."/>
            <person name="Gyaltsen K."/>
            <person name="Hafez N."/>
            <person name="Hagos B."/>
            <person name="Hall J."/>
            <person name="Henson C."/>
            <person name="Hollinger A."/>
            <person name="Honan T."/>
            <person name="Huard M.D."/>
            <person name="Hughes L."/>
            <person name="Hurhula B."/>
            <person name="Husby M.E."/>
            <person name="Kamat A."/>
            <person name="Kanga B."/>
            <person name="Kashin S."/>
            <person name="Khazanovich D."/>
            <person name="Kisner P."/>
            <person name="Lance K."/>
            <person name="Lara M."/>
            <person name="Lee W."/>
            <person name="Lennon N."/>
            <person name="Letendre F."/>
            <person name="LeVine R."/>
            <person name="Lipovsky A."/>
            <person name="Liu X."/>
            <person name="Liu J."/>
            <person name="Liu S."/>
            <person name="Lokyitsang T."/>
            <person name="Lokyitsang Y."/>
            <person name="Lubonja R."/>
            <person name="Lui A."/>
            <person name="MacDonald P."/>
            <person name="Magnisalis V."/>
            <person name="Maru K."/>
            <person name="Matthews C."/>
            <person name="McCusker W."/>
            <person name="McDonough S."/>
            <person name="Mehta T."/>
            <person name="Meldrim J."/>
            <person name="Meneus L."/>
            <person name="Mihai O."/>
            <person name="Mihalev A."/>
            <person name="Mihova T."/>
            <person name="Mittelman R."/>
            <person name="Mlenga V."/>
            <person name="Montmayeur A."/>
            <person name="Mulrain L."/>
            <person name="Navidi A."/>
            <person name="Naylor J."/>
            <person name="Negash T."/>
            <person name="Nguyen T."/>
            <person name="Nguyen N."/>
            <person name="Nicol R."/>
            <person name="Norbu C."/>
            <person name="Norbu N."/>
            <person name="Novod N."/>
            <person name="O'Neill B."/>
            <person name="Osman S."/>
            <person name="Markiewicz E."/>
            <person name="Oyono O.L."/>
            <person name="Patti C."/>
            <person name="Phunkhang P."/>
            <person name="Pierre F."/>
            <person name="Priest M."/>
            <person name="Raghuraman S."/>
            <person name="Rege F."/>
            <person name="Reyes R."/>
            <person name="Rise C."/>
            <person name="Rogov P."/>
            <person name="Ross K."/>
            <person name="Ryan E."/>
            <person name="Settipalli S."/>
            <person name="Shea T."/>
            <person name="Sherpa N."/>
            <person name="Shi L."/>
            <person name="Shih D."/>
            <person name="Sparrow T."/>
            <person name="Spaulding J."/>
            <person name="Stalker J."/>
            <person name="Stange-Thomann N."/>
            <person name="Stavropoulos S."/>
            <person name="Stone C."/>
            <person name="Strader C."/>
            <person name="Tesfaye S."/>
            <person name="Thomson T."/>
            <person name="Thoulutsang Y."/>
            <person name="Thoulutsang D."/>
            <person name="Topham K."/>
            <person name="Topping I."/>
            <person name="Tsamla T."/>
            <person name="Vassiliev H."/>
            <person name="Vo A."/>
            <person name="Wangchuk T."/>
            <person name="Wangdi T."/>
            <person name="Weiand M."/>
            <person name="Wilkinson J."/>
            <person name="Wilson A."/>
            <person name="Yadav S."/>
            <person name="Young G."/>
            <person name="Yu Q."/>
            <person name="Zembek L."/>
            <person name="Zhong D."/>
            <person name="Zimmer A."/>
            <person name="Zwirko Z."/>
            <person name="Jaffe D.B."/>
            <person name="Alvarez P."/>
            <person name="Brockman W."/>
            <person name="Butler J."/>
            <person name="Chin C."/>
            <person name="Gnerre S."/>
            <person name="Grabherr M."/>
            <person name="Kleber M."/>
            <person name="Mauceli E."/>
            <person name="MacCallum I."/>
        </authorList>
    </citation>
    <scope>NUCLEOTIDE SEQUENCE [LARGE SCALE GENOMIC DNA]</scope>
    <source>
        <strain evidence="6">Tai18E2 / Tucson 14021-0261.01</strain>
    </source>
</reference>
<evidence type="ECO:0000259" key="4">
    <source>
        <dbReference type="SMART" id="SM00198"/>
    </source>
</evidence>
<dbReference type="GO" id="GO:0005576">
    <property type="term" value="C:extracellular region"/>
    <property type="evidence" value="ECO:0007669"/>
    <property type="project" value="UniProtKB-SubCell"/>
</dbReference>
<feature type="domain" description="SCP" evidence="4">
    <location>
        <begin position="25"/>
        <end position="155"/>
    </location>
</feature>
<protein>
    <recommendedName>
        <fullName evidence="4">SCP domain-containing protein</fullName>
    </recommendedName>
</protein>
<keyword evidence="2" id="KW-0964">Secreted</keyword>
<evidence type="ECO:0000256" key="1">
    <source>
        <dbReference type="ARBA" id="ARBA00004613"/>
    </source>
</evidence>
<name>A0A0R1E757_DROYA</name>
<feature type="signal peptide" evidence="3">
    <location>
        <begin position="1"/>
        <end position="23"/>
    </location>
</feature>
<keyword evidence="3" id="KW-0732">Signal</keyword>
<dbReference type="InterPro" id="IPR014044">
    <property type="entry name" value="CAP_dom"/>
</dbReference>
<dbReference type="KEGG" id="dya:Dyak_GE28800"/>
<dbReference type="SMART" id="SM00198">
    <property type="entry name" value="SCP"/>
    <property type="match status" value="1"/>
</dbReference>
<dbReference type="SUPFAM" id="SSF55797">
    <property type="entry name" value="PR-1-like"/>
    <property type="match status" value="1"/>
</dbReference>
<sequence>MRVISILVLVFLVAISEFDRSFAVNYRNAKIVWREINQRRVGHGVPRLTLNKKLSQDCQLYAGKLAKWKNITYSDPTNKHYTESICKFDVKRGALTRCVQNWYRGVKYDFLDWRAKHFTAMIWRSSHSLGYGDANINARQGVFVIRYSPPGNVKGLYTDNVPPKKQKRTYTQRIKGKKKGCATRHYNRCAILLSILVLVSTNWPN</sequence>
<reference evidence="5 6" key="2">
    <citation type="journal article" date="2007" name="PLoS Biol.">
        <title>Principles of genome evolution in the Drosophila melanogaster species group.</title>
        <authorList>
            <person name="Ranz J.M."/>
            <person name="Maurin D."/>
            <person name="Chan Y.S."/>
            <person name="von Grotthuss M."/>
            <person name="Hillier L.W."/>
            <person name="Roote J."/>
            <person name="Ashburner M."/>
            <person name="Bergman C.M."/>
        </authorList>
    </citation>
    <scope>NUCLEOTIDE SEQUENCE [LARGE SCALE GENOMIC DNA]</scope>
    <source>
        <strain evidence="6">Tai18E2 / Tucson 14021-0261.01</strain>
    </source>
</reference>
<evidence type="ECO:0000256" key="2">
    <source>
        <dbReference type="ARBA" id="ARBA00022525"/>
    </source>
</evidence>
<dbReference type="Pfam" id="PF00188">
    <property type="entry name" value="CAP"/>
    <property type="match status" value="1"/>
</dbReference>
<evidence type="ECO:0000313" key="5">
    <source>
        <dbReference type="EMBL" id="KRK04019.1"/>
    </source>
</evidence>
<evidence type="ECO:0000256" key="3">
    <source>
        <dbReference type="SAM" id="SignalP"/>
    </source>
</evidence>
<proteinExistence type="predicted"/>
<keyword evidence="6" id="KW-1185">Reference proteome</keyword>
<dbReference type="Proteomes" id="UP000002282">
    <property type="component" value="Chromosome 3R"/>
</dbReference>
<evidence type="ECO:0000313" key="6">
    <source>
        <dbReference type="Proteomes" id="UP000002282"/>
    </source>
</evidence>
<gene>
    <name evidence="5" type="primary">Dyak\GE28800</name>
    <name evidence="5" type="synonym">GE28800</name>
    <name evidence="5" type="ORF">Dyak_GE28800</name>
</gene>
<dbReference type="InterPro" id="IPR035940">
    <property type="entry name" value="CAP_sf"/>
</dbReference>
<accession>A0A0R1E757</accession>
<dbReference type="AlphaFoldDB" id="A0A0R1E757"/>
<dbReference type="OrthoDB" id="337038at2759"/>
<comment type="subcellular location">
    <subcellularLocation>
        <location evidence="1">Secreted</location>
    </subcellularLocation>
</comment>
<dbReference type="EMBL" id="CM000160">
    <property type="protein sequence ID" value="KRK04019.1"/>
    <property type="molecule type" value="Genomic_DNA"/>
</dbReference>
<feature type="chain" id="PRO_5006403346" description="SCP domain-containing protein" evidence="3">
    <location>
        <begin position="24"/>
        <end position="205"/>
    </location>
</feature>
<organism evidence="5 6">
    <name type="scientific">Drosophila yakuba</name>
    <name type="common">Fruit fly</name>
    <dbReference type="NCBI Taxonomy" id="7245"/>
    <lineage>
        <taxon>Eukaryota</taxon>
        <taxon>Metazoa</taxon>
        <taxon>Ecdysozoa</taxon>
        <taxon>Arthropoda</taxon>
        <taxon>Hexapoda</taxon>
        <taxon>Insecta</taxon>
        <taxon>Pterygota</taxon>
        <taxon>Neoptera</taxon>
        <taxon>Endopterygota</taxon>
        <taxon>Diptera</taxon>
        <taxon>Brachycera</taxon>
        <taxon>Muscomorpha</taxon>
        <taxon>Ephydroidea</taxon>
        <taxon>Drosophilidae</taxon>
        <taxon>Drosophila</taxon>
        <taxon>Sophophora</taxon>
    </lineage>
</organism>